<reference evidence="6" key="2">
    <citation type="journal article" date="2024" name="Antonie Van Leeuwenhoek">
        <title>Roseihalotalea indica gen. nov., sp. nov., a halophilic Bacteroidetes from mesopelagic Southwest Indian Ocean with higher carbohydrate metabolic potential.</title>
        <authorList>
            <person name="Chen B."/>
            <person name="Zhang M."/>
            <person name="Lin D."/>
            <person name="Ye J."/>
            <person name="Tang K."/>
        </authorList>
    </citation>
    <scope>NUCLEOTIDE SEQUENCE</scope>
    <source>
        <strain evidence="6">TK19036</strain>
    </source>
</reference>
<feature type="domain" description="Thioredoxin" evidence="5">
    <location>
        <begin position="355"/>
        <end position="503"/>
    </location>
</feature>
<dbReference type="InterPro" id="IPR050553">
    <property type="entry name" value="Thioredoxin_ResA/DsbE_sf"/>
</dbReference>
<proteinExistence type="predicted"/>
<dbReference type="InterPro" id="IPR013740">
    <property type="entry name" value="Redoxin"/>
</dbReference>
<evidence type="ECO:0000313" key="6">
    <source>
        <dbReference type="EMBL" id="WKN34708.1"/>
    </source>
</evidence>
<dbReference type="Gene3D" id="3.40.30.10">
    <property type="entry name" value="Glutaredoxin"/>
    <property type="match status" value="1"/>
</dbReference>
<keyword evidence="2" id="KW-0201">Cytochrome c-type biogenesis</keyword>
<organism evidence="6">
    <name type="scientific">Roseihalotalea indica</name>
    <dbReference type="NCBI Taxonomy" id="2867963"/>
    <lineage>
        <taxon>Bacteria</taxon>
        <taxon>Pseudomonadati</taxon>
        <taxon>Bacteroidota</taxon>
        <taxon>Cytophagia</taxon>
        <taxon>Cytophagales</taxon>
        <taxon>Catalimonadaceae</taxon>
        <taxon>Roseihalotalea</taxon>
    </lineage>
</organism>
<evidence type="ECO:0000256" key="1">
    <source>
        <dbReference type="ARBA" id="ARBA00004196"/>
    </source>
</evidence>
<dbReference type="PROSITE" id="PS51352">
    <property type="entry name" value="THIOREDOXIN_2"/>
    <property type="match status" value="1"/>
</dbReference>
<sequence>MTSYIKLLVCVILLTRCSPEPEKPTSSDLATFEENPHGIVIIFDKKGEFEKRPTPGILVNTNYPEIIYIDDDGIEQRIQSKKTDQQDTFYLETKREKVSVSHTYFQMDQLNYLFENGDTVIFTYSDGMPFATVNNRKTSDIDLNYEFEKRRILGQTDSLQGQFYYDLSTLYNHTREEDVQFAHYTQAVYQKENKLLDSLVDSGAMNRDTYRYHKSRLDFELYTCSLSPTYGELFSESLAYNFMEAILNKPDLAHHRFYLNALTKFLIKEYNIGMVKTSSATFPHYPQAFDFITIQRETLDPLVRKVLLNRFALRVVKDFSVAEARRVIDELSTYADNQGFASRLQDDYLFLSDLQAYQHESETLMLLSKDQEKLTLNQVREKYKGHVIYIDFWASWCTPCRKAMPASHTLMRDYHNKDVAFVYLSIDRSIDNWKKAVIHEKLDGYEDSYVLLNKGTSDFIQQIDLQAIPRYLIFDRQGALAHQNAPGPDSDETRILFNQYLDE</sequence>
<comment type="subcellular location">
    <subcellularLocation>
        <location evidence="1">Cell envelope</location>
    </subcellularLocation>
</comment>
<dbReference type="AlphaFoldDB" id="A0AA49GIP6"/>
<dbReference type="PANTHER" id="PTHR42852:SF6">
    <property type="entry name" value="THIOL:DISULFIDE INTERCHANGE PROTEIN DSBE"/>
    <property type="match status" value="1"/>
</dbReference>
<dbReference type="InterPro" id="IPR036249">
    <property type="entry name" value="Thioredoxin-like_sf"/>
</dbReference>
<dbReference type="PANTHER" id="PTHR42852">
    <property type="entry name" value="THIOL:DISULFIDE INTERCHANGE PROTEIN DSBE"/>
    <property type="match status" value="1"/>
</dbReference>
<evidence type="ECO:0000256" key="2">
    <source>
        <dbReference type="ARBA" id="ARBA00022748"/>
    </source>
</evidence>
<dbReference type="EMBL" id="CP120682">
    <property type="protein sequence ID" value="WKN34708.1"/>
    <property type="molecule type" value="Genomic_DNA"/>
</dbReference>
<protein>
    <submittedName>
        <fullName evidence="6">TlpA disulfide reductase family protein</fullName>
    </submittedName>
</protein>
<evidence type="ECO:0000256" key="3">
    <source>
        <dbReference type="ARBA" id="ARBA00023157"/>
    </source>
</evidence>
<dbReference type="GO" id="GO:0030313">
    <property type="term" value="C:cell envelope"/>
    <property type="evidence" value="ECO:0007669"/>
    <property type="project" value="UniProtKB-SubCell"/>
</dbReference>
<keyword evidence="3" id="KW-1015">Disulfide bond</keyword>
<accession>A0AA49GIP6</accession>
<evidence type="ECO:0000259" key="5">
    <source>
        <dbReference type="PROSITE" id="PS51352"/>
    </source>
</evidence>
<name>A0AA49GIP6_9BACT</name>
<dbReference type="Pfam" id="PF08534">
    <property type="entry name" value="Redoxin"/>
    <property type="match status" value="1"/>
</dbReference>
<reference evidence="6" key="1">
    <citation type="journal article" date="2023" name="Comput. Struct. Biotechnol. J.">
        <title>Discovery of a novel marine Bacteroidetes with a rich repertoire of carbohydrate-active enzymes.</title>
        <authorList>
            <person name="Chen B."/>
            <person name="Liu G."/>
            <person name="Chen Q."/>
            <person name="Wang H."/>
            <person name="Liu L."/>
            <person name="Tang K."/>
        </authorList>
    </citation>
    <scope>NUCLEOTIDE SEQUENCE</scope>
    <source>
        <strain evidence="6">TK19036</strain>
    </source>
</reference>
<keyword evidence="4" id="KW-0676">Redox-active center</keyword>
<dbReference type="CDD" id="cd02966">
    <property type="entry name" value="TlpA_like_family"/>
    <property type="match status" value="1"/>
</dbReference>
<evidence type="ECO:0000256" key="4">
    <source>
        <dbReference type="ARBA" id="ARBA00023284"/>
    </source>
</evidence>
<dbReference type="InterPro" id="IPR013766">
    <property type="entry name" value="Thioredoxin_domain"/>
</dbReference>
<gene>
    <name evidence="6" type="ORF">K4G66_20245</name>
</gene>
<dbReference type="SUPFAM" id="SSF52833">
    <property type="entry name" value="Thioredoxin-like"/>
    <property type="match status" value="1"/>
</dbReference>
<dbReference type="GO" id="GO:0017004">
    <property type="term" value="P:cytochrome complex assembly"/>
    <property type="evidence" value="ECO:0007669"/>
    <property type="project" value="UniProtKB-KW"/>
</dbReference>